<keyword evidence="5" id="KW-0680">Restriction system</keyword>
<proteinExistence type="inferred from homology"/>
<evidence type="ECO:0000256" key="9">
    <source>
        <dbReference type="SAM" id="MobiDB-lite"/>
    </source>
</evidence>
<dbReference type="GO" id="GO:0032259">
    <property type="term" value="P:methylation"/>
    <property type="evidence" value="ECO:0007669"/>
    <property type="project" value="UniProtKB-KW"/>
</dbReference>
<dbReference type="NCBIfam" id="TIGR00675">
    <property type="entry name" value="dcm"/>
    <property type="match status" value="1"/>
</dbReference>
<dbReference type="PANTHER" id="PTHR10629:SF50">
    <property type="entry name" value="DNA (CYTOSINE-5)-METHYLTRANSFERASE CMT3"/>
    <property type="match status" value="1"/>
</dbReference>
<keyword evidence="4 7" id="KW-0949">S-adenosyl-L-methionine</keyword>
<evidence type="ECO:0000256" key="1">
    <source>
        <dbReference type="ARBA" id="ARBA00011975"/>
    </source>
</evidence>
<comment type="catalytic activity">
    <reaction evidence="6">
        <text>a 2'-deoxycytidine in DNA + S-adenosyl-L-methionine = a 5-methyl-2'-deoxycytidine in DNA + S-adenosyl-L-homocysteine + H(+)</text>
        <dbReference type="Rhea" id="RHEA:13681"/>
        <dbReference type="Rhea" id="RHEA-COMP:11369"/>
        <dbReference type="Rhea" id="RHEA-COMP:11370"/>
        <dbReference type="ChEBI" id="CHEBI:15378"/>
        <dbReference type="ChEBI" id="CHEBI:57856"/>
        <dbReference type="ChEBI" id="CHEBI:59789"/>
        <dbReference type="ChEBI" id="CHEBI:85452"/>
        <dbReference type="ChEBI" id="CHEBI:85454"/>
        <dbReference type="EC" id="2.1.1.37"/>
    </reaction>
</comment>
<evidence type="ECO:0000256" key="6">
    <source>
        <dbReference type="ARBA" id="ARBA00047422"/>
    </source>
</evidence>
<dbReference type="Gene3D" id="3.40.50.150">
    <property type="entry name" value="Vaccinia Virus protein VP39"/>
    <property type="match status" value="1"/>
</dbReference>
<dbReference type="InterPro" id="IPR050390">
    <property type="entry name" value="C5-Methyltransferase"/>
</dbReference>
<evidence type="ECO:0000313" key="11">
    <source>
        <dbReference type="Proteomes" id="UP000647183"/>
    </source>
</evidence>
<dbReference type="PROSITE" id="PS51679">
    <property type="entry name" value="SAM_MT_C5"/>
    <property type="match status" value="1"/>
</dbReference>
<organism evidence="10 11">
    <name type="scientific">Luteimonas colneyensis</name>
    <dbReference type="NCBI Taxonomy" id="2762230"/>
    <lineage>
        <taxon>Bacteria</taxon>
        <taxon>Pseudomonadati</taxon>
        <taxon>Pseudomonadota</taxon>
        <taxon>Gammaproteobacteria</taxon>
        <taxon>Lysobacterales</taxon>
        <taxon>Lysobacteraceae</taxon>
        <taxon>Luteimonas</taxon>
    </lineage>
</organism>
<feature type="region of interest" description="Disordered" evidence="9">
    <location>
        <begin position="202"/>
        <end position="228"/>
    </location>
</feature>
<dbReference type="SUPFAM" id="SSF53335">
    <property type="entry name" value="S-adenosyl-L-methionine-dependent methyltransferases"/>
    <property type="match status" value="1"/>
</dbReference>
<evidence type="ECO:0000256" key="3">
    <source>
        <dbReference type="ARBA" id="ARBA00022679"/>
    </source>
</evidence>
<keyword evidence="11" id="KW-1185">Reference proteome</keyword>
<comment type="similarity">
    <text evidence="7 8">Belongs to the class I-like SAM-binding methyltransferase superfamily. C5-methyltransferase family.</text>
</comment>
<feature type="region of interest" description="Disordered" evidence="9">
    <location>
        <begin position="1"/>
        <end position="20"/>
    </location>
</feature>
<comment type="caution">
    <text evidence="10">The sequence shown here is derived from an EMBL/GenBank/DDBJ whole genome shotgun (WGS) entry which is preliminary data.</text>
</comment>
<feature type="active site" evidence="7">
    <location>
        <position position="95"/>
    </location>
</feature>
<dbReference type="GO" id="GO:0008168">
    <property type="term" value="F:methyltransferase activity"/>
    <property type="evidence" value="ECO:0007669"/>
    <property type="project" value="UniProtKB-KW"/>
</dbReference>
<dbReference type="PANTHER" id="PTHR10629">
    <property type="entry name" value="CYTOSINE-SPECIFIC METHYLTRANSFERASE"/>
    <property type="match status" value="1"/>
</dbReference>
<evidence type="ECO:0000256" key="2">
    <source>
        <dbReference type="ARBA" id="ARBA00022603"/>
    </source>
</evidence>
<sequence length="330" mass="36321">MFQSVDIGSASLPERPPTPSEANQLRFASFFAGIGGFDLGFQRAGMTPVFHCEIDPHCQLVLRRHWPEVPLHGDITTLQAEDIPQAEVWAGGWPCQDLSHANTDRKGLKGKRSGLFHDFVELASEARPRWLVLENVVGLLSAEGGEALEAVTDELEEVGYLGGWFACNTLDAGLPHHRERVFIVASYRSESAYKFLSNCRERYRDSPPGGAKREKSGSDLRGGTAEHDPLLVQRRGGFGYTKARDFSPTIRAQTGGHQGGHSDRPILCRQELDVGRVRTTDGLPRRMDGRRGRLIGNAVAPPIAEWIARGIIAVEEGHEEQVKGQQVKTG</sequence>
<dbReference type="RefSeq" id="WP_191728244.1">
    <property type="nucleotide sequence ID" value="NZ_JACSQJ010000001.1"/>
</dbReference>
<protein>
    <recommendedName>
        <fullName evidence="1">DNA (cytosine-5-)-methyltransferase</fullName>
        <ecNumber evidence="1">2.1.1.37</ecNumber>
    </recommendedName>
</protein>
<accession>A0ABR8UG69</accession>
<gene>
    <name evidence="10" type="ORF">H9645_03090</name>
</gene>
<keyword evidence="3 7" id="KW-0808">Transferase</keyword>
<dbReference type="InterPro" id="IPR001525">
    <property type="entry name" value="C5_MeTfrase"/>
</dbReference>
<dbReference type="EC" id="2.1.1.37" evidence="1"/>
<dbReference type="Proteomes" id="UP000647183">
    <property type="component" value="Unassembled WGS sequence"/>
</dbReference>
<reference evidence="10 11" key="1">
    <citation type="submission" date="2020-08" db="EMBL/GenBank/DDBJ databases">
        <title>A Genomic Blueprint of the Chicken Gut Microbiome.</title>
        <authorList>
            <person name="Gilroy R."/>
            <person name="Ravi A."/>
            <person name="Getino M."/>
            <person name="Pursley I."/>
            <person name="Horton D.L."/>
            <person name="Alikhan N.-F."/>
            <person name="Baker D."/>
            <person name="Gharbi K."/>
            <person name="Hall N."/>
            <person name="Watson M."/>
            <person name="Adriaenssens E.M."/>
            <person name="Foster-Nyarko E."/>
            <person name="Jarju S."/>
            <person name="Secka A."/>
            <person name="Antonio M."/>
            <person name="Oren A."/>
            <person name="Chaudhuri R."/>
            <person name="La Ragione R.M."/>
            <person name="Hildebrand F."/>
            <person name="Pallen M.J."/>
        </authorList>
    </citation>
    <scope>NUCLEOTIDE SEQUENCE [LARGE SCALE GENOMIC DNA]</scope>
    <source>
        <strain evidence="10 11">Sa2BVA3</strain>
    </source>
</reference>
<dbReference type="InterPro" id="IPR029063">
    <property type="entry name" value="SAM-dependent_MTases_sf"/>
</dbReference>
<evidence type="ECO:0000256" key="4">
    <source>
        <dbReference type="ARBA" id="ARBA00022691"/>
    </source>
</evidence>
<evidence type="ECO:0000256" key="7">
    <source>
        <dbReference type="PROSITE-ProRule" id="PRU01016"/>
    </source>
</evidence>
<evidence type="ECO:0000256" key="5">
    <source>
        <dbReference type="ARBA" id="ARBA00022747"/>
    </source>
</evidence>
<name>A0ABR8UG69_9GAMM</name>
<evidence type="ECO:0000313" key="10">
    <source>
        <dbReference type="EMBL" id="MBD7987012.1"/>
    </source>
</evidence>
<dbReference type="EMBL" id="JACSQJ010000001">
    <property type="protein sequence ID" value="MBD7987012.1"/>
    <property type="molecule type" value="Genomic_DNA"/>
</dbReference>
<keyword evidence="2 7" id="KW-0489">Methyltransferase</keyword>
<evidence type="ECO:0000256" key="8">
    <source>
        <dbReference type="RuleBase" id="RU000416"/>
    </source>
</evidence>
<dbReference type="PRINTS" id="PR00105">
    <property type="entry name" value="C5METTRFRASE"/>
</dbReference>
<dbReference type="Pfam" id="PF00145">
    <property type="entry name" value="DNA_methylase"/>
    <property type="match status" value="1"/>
</dbReference>